<protein>
    <recommendedName>
        <fullName evidence="4 19">Cytochrome b</fullName>
    </recommendedName>
</protein>
<dbReference type="PANTHER" id="PTHR19271:SF16">
    <property type="entry name" value="CYTOCHROME B"/>
    <property type="match status" value="1"/>
</dbReference>
<geneLocation type="mitochondrion" evidence="22"/>
<evidence type="ECO:0000313" key="22">
    <source>
        <dbReference type="EMBL" id="APU89549.1"/>
    </source>
</evidence>
<dbReference type="EMBL" id="KX289584">
    <property type="protein sequence ID" value="APU89549.1"/>
    <property type="molecule type" value="Genomic_DNA"/>
</dbReference>
<keyword evidence="15 19" id="KW-0496">Mitochondrion</keyword>
<feature type="transmembrane region" description="Helical" evidence="19">
    <location>
        <begin position="333"/>
        <end position="353"/>
    </location>
</feature>
<feature type="domain" description="Cytochrome b/b6 C-terminal region profile" evidence="21">
    <location>
        <begin position="223"/>
        <end position="393"/>
    </location>
</feature>
<evidence type="ECO:0000259" key="20">
    <source>
        <dbReference type="PROSITE" id="PS51002"/>
    </source>
</evidence>
<dbReference type="InterPro" id="IPR030689">
    <property type="entry name" value="Cytochrome_b"/>
</dbReference>
<feature type="domain" description="Cytochrome b/b6 N-terminal region profile" evidence="20">
    <location>
        <begin position="7"/>
        <end position="222"/>
    </location>
</feature>
<evidence type="ECO:0000256" key="12">
    <source>
        <dbReference type="ARBA" id="ARBA00022989"/>
    </source>
</evidence>
<proteinExistence type="inferred from homology"/>
<feature type="transmembrane region" description="Helical" evidence="19">
    <location>
        <begin position="301"/>
        <end position="321"/>
    </location>
</feature>
<comment type="subunit">
    <text evidence="3">The main subunits of complex b-c1 are: cytochrome b, cytochrome c1 and the Rieske protein.</text>
</comment>
<reference evidence="22" key="1">
    <citation type="submission" date="2016-05" db="EMBL/GenBank/DDBJ databases">
        <title>Smart mitochondrial genome of Oniscidea (terrestrial crustacea).</title>
        <authorList>
            <person name="Marcade I."/>
            <person name="Quevarec L."/>
            <person name="Badawi M."/>
            <person name="Delaunay C."/>
            <person name="Lesobre J."/>
        </authorList>
    </citation>
    <scope>NUCLEOTIDE SEQUENCE</scope>
</reference>
<feature type="binding site" description="axial binding residue" evidence="18">
    <location>
        <position position="209"/>
    </location>
    <ligand>
        <name>heme b</name>
        <dbReference type="ChEBI" id="CHEBI:60344"/>
        <label>b566</label>
    </ligand>
    <ligandPart>
        <name>Fe</name>
        <dbReference type="ChEBI" id="CHEBI:18248"/>
    </ligandPart>
</feature>
<dbReference type="InterPro" id="IPR027387">
    <property type="entry name" value="Cytb/b6-like_sf"/>
</dbReference>
<evidence type="ECO:0000256" key="13">
    <source>
        <dbReference type="ARBA" id="ARBA00023004"/>
    </source>
</evidence>
<evidence type="ECO:0000256" key="17">
    <source>
        <dbReference type="PIRSR" id="PIRSR038885-1"/>
    </source>
</evidence>
<dbReference type="InterPro" id="IPR048259">
    <property type="entry name" value="Cytochrome_b_N_euk/bac"/>
</dbReference>
<sequence>MKHYFCNMEILNIHRPLRKINSAAKLFNSSMVDMPAPLNISTWWNFGSLLGLCLTAQILTGLFLAMHYSGHVSLAFDNLVYICRDVNNGWLLRTLHANGASMFFIFLYLHIGRGMYFHSFTMTHTWMVGVTILLLAMATAFLGYVLPWGQMSLWGASVITNLLSTIPYVGNTMVQWLWGGFAVDTPTLTRFFALHFLLPFTILALVMIHILFLHQTGSNNPLGIKSQTFKSTLHPFLTLKDIVGMILSVVFLMAIVLLDPYKLGDPENFNPANPLSSPPHIQPEWYYLFAYAILRSIPNKLGGVIALALSVMILYVMPAMFTKTMKTSSFYPLGQLSIWIFFTTTFLLTWIGMKPVENPYILTGQLLTALYFLFFVFNPLISQTWESVLKPMMPNPPTLQ</sequence>
<name>A0A1P8DKH8_PORPN</name>
<dbReference type="AlphaFoldDB" id="A0A1P8DKH8"/>
<keyword evidence="6 18" id="KW-0349">Heme</keyword>
<evidence type="ECO:0000256" key="1">
    <source>
        <dbReference type="ARBA" id="ARBA00002566"/>
    </source>
</evidence>
<dbReference type="InterPro" id="IPR036150">
    <property type="entry name" value="Cyt_b/b6_C_sf"/>
</dbReference>
<dbReference type="PIRSF" id="PIRSF038885">
    <property type="entry name" value="COB"/>
    <property type="match status" value="1"/>
</dbReference>
<comment type="subcellular location">
    <subcellularLocation>
        <location evidence="2">Mitochondrion inner membrane</location>
        <topology evidence="2">Multi-pass membrane protein</topology>
    </subcellularLocation>
</comment>
<keyword evidence="5 19" id="KW-0813">Transport</keyword>
<evidence type="ECO:0000256" key="7">
    <source>
        <dbReference type="ARBA" id="ARBA00022660"/>
    </source>
</evidence>
<dbReference type="GO" id="GO:0008121">
    <property type="term" value="F:quinol-cytochrome-c reductase activity"/>
    <property type="evidence" value="ECO:0007669"/>
    <property type="project" value="InterPro"/>
</dbReference>
<feature type="transmembrane region" description="Helical" evidence="19">
    <location>
        <begin position="153"/>
        <end position="171"/>
    </location>
</feature>
<dbReference type="CDD" id="cd00290">
    <property type="entry name" value="cytochrome_b_C"/>
    <property type="match status" value="1"/>
</dbReference>
<feature type="transmembrane region" description="Helical" evidence="19">
    <location>
        <begin position="43"/>
        <end position="69"/>
    </location>
</feature>
<dbReference type="InterPro" id="IPR048260">
    <property type="entry name" value="Cytochrome_b_C_euk/bac"/>
</dbReference>
<evidence type="ECO:0000256" key="6">
    <source>
        <dbReference type="ARBA" id="ARBA00022617"/>
    </source>
</evidence>
<evidence type="ECO:0000256" key="18">
    <source>
        <dbReference type="PIRSR" id="PIRSR038885-2"/>
    </source>
</evidence>
<evidence type="ECO:0000256" key="4">
    <source>
        <dbReference type="ARBA" id="ARBA00013531"/>
    </source>
</evidence>
<dbReference type="GO" id="GO:0006122">
    <property type="term" value="P:mitochondrial electron transport, ubiquinol to cytochrome c"/>
    <property type="evidence" value="ECO:0007669"/>
    <property type="project" value="TreeGrafter"/>
</dbReference>
<evidence type="ECO:0000256" key="9">
    <source>
        <dbReference type="ARBA" id="ARBA00022723"/>
    </source>
</evidence>
<keyword evidence="13 18" id="KW-0408">Iron</keyword>
<dbReference type="CDD" id="cd00284">
    <property type="entry name" value="Cytochrome_b_N"/>
    <property type="match status" value="1"/>
</dbReference>
<dbReference type="Pfam" id="PF00032">
    <property type="entry name" value="Cytochrom_B_C"/>
    <property type="match status" value="1"/>
</dbReference>
<keyword evidence="14" id="KW-0830">Ubiquinone</keyword>
<evidence type="ECO:0000259" key="21">
    <source>
        <dbReference type="PROSITE" id="PS51003"/>
    </source>
</evidence>
<dbReference type="PROSITE" id="PS51002">
    <property type="entry name" value="CYTB_NTER"/>
    <property type="match status" value="1"/>
</dbReference>
<evidence type="ECO:0000256" key="14">
    <source>
        <dbReference type="ARBA" id="ARBA00023075"/>
    </source>
</evidence>
<evidence type="ECO:0000256" key="16">
    <source>
        <dbReference type="ARBA" id="ARBA00023136"/>
    </source>
</evidence>
<accession>A0A1P8DKH8</accession>
<evidence type="ECO:0000256" key="15">
    <source>
        <dbReference type="ARBA" id="ARBA00023128"/>
    </source>
</evidence>
<dbReference type="InterPro" id="IPR005797">
    <property type="entry name" value="Cyt_b/b6_N"/>
</dbReference>
<dbReference type="GO" id="GO:0016491">
    <property type="term" value="F:oxidoreductase activity"/>
    <property type="evidence" value="ECO:0007669"/>
    <property type="project" value="UniProtKB-UniRule"/>
</dbReference>
<evidence type="ECO:0000256" key="11">
    <source>
        <dbReference type="ARBA" id="ARBA00022982"/>
    </source>
</evidence>
<comment type="similarity">
    <text evidence="19">Belongs to the cytochrome b family.</text>
</comment>
<keyword evidence="12 19" id="KW-1133">Transmembrane helix</keyword>
<gene>
    <name evidence="22" type="primary">cytb</name>
</gene>
<comment type="cofactor">
    <cofactor evidence="19">
        <name>heme b</name>
        <dbReference type="ChEBI" id="CHEBI:60344"/>
    </cofactor>
    <text evidence="19">Binds 2 heme groups non-covalently.</text>
</comment>
<feature type="transmembrane region" description="Helical" evidence="19">
    <location>
        <begin position="233"/>
        <end position="258"/>
    </location>
</feature>
<feature type="binding site" description="axial binding residue" evidence="18">
    <location>
        <position position="110"/>
    </location>
    <ligand>
        <name>heme b</name>
        <dbReference type="ChEBI" id="CHEBI:60344"/>
        <label>b566</label>
    </ligand>
    <ligandPart>
        <name>Fe</name>
        <dbReference type="ChEBI" id="CHEBI:18248"/>
    </ligandPart>
</feature>
<evidence type="ECO:0000256" key="10">
    <source>
        <dbReference type="ARBA" id="ARBA00022792"/>
    </source>
</evidence>
<evidence type="ECO:0000256" key="19">
    <source>
        <dbReference type="RuleBase" id="RU362117"/>
    </source>
</evidence>
<evidence type="ECO:0000256" key="8">
    <source>
        <dbReference type="ARBA" id="ARBA00022692"/>
    </source>
</evidence>
<dbReference type="GO" id="GO:0046872">
    <property type="term" value="F:metal ion binding"/>
    <property type="evidence" value="ECO:0007669"/>
    <property type="project" value="UniProtKB-UniRule"/>
</dbReference>
<dbReference type="Gene3D" id="1.20.810.10">
    <property type="entry name" value="Cytochrome Bc1 Complex, Chain C"/>
    <property type="match status" value="1"/>
</dbReference>
<dbReference type="InterPro" id="IPR005798">
    <property type="entry name" value="Cyt_b/b6_C"/>
</dbReference>
<keyword evidence="9 18" id="KW-0479">Metal-binding</keyword>
<feature type="binding site" description="axial binding residue" evidence="18">
    <location>
        <position position="195"/>
    </location>
    <ligand>
        <name>heme b</name>
        <dbReference type="ChEBI" id="CHEBI:60344"/>
        <label>b562</label>
    </ligand>
    <ligandPart>
        <name>Fe</name>
        <dbReference type="ChEBI" id="CHEBI:18248"/>
    </ligandPart>
</feature>
<comment type="cofactor">
    <cofactor evidence="18">
        <name>heme</name>
        <dbReference type="ChEBI" id="CHEBI:30413"/>
    </cofactor>
    <text evidence="18">Binds 2 heme groups non-covalently.</text>
</comment>
<dbReference type="GO" id="GO:0005743">
    <property type="term" value="C:mitochondrial inner membrane"/>
    <property type="evidence" value="ECO:0007669"/>
    <property type="project" value="UniProtKB-SubCell"/>
</dbReference>
<evidence type="ECO:0000256" key="5">
    <source>
        <dbReference type="ARBA" id="ARBA00022448"/>
    </source>
</evidence>
<feature type="binding site" description="axial binding residue" evidence="18">
    <location>
        <position position="96"/>
    </location>
    <ligand>
        <name>heme b</name>
        <dbReference type="ChEBI" id="CHEBI:60344"/>
        <label>b562</label>
    </ligand>
    <ligandPart>
        <name>Fe</name>
        <dbReference type="ChEBI" id="CHEBI:18248"/>
    </ligandPart>
</feature>
<dbReference type="PANTHER" id="PTHR19271">
    <property type="entry name" value="CYTOCHROME B"/>
    <property type="match status" value="1"/>
</dbReference>
<comment type="function">
    <text evidence="1 19">Component of the ubiquinol-cytochrome c reductase complex (complex III or cytochrome b-c1 complex) that is part of the mitochondrial respiratory chain. The b-c1 complex mediates electron transfer from ubiquinol to cytochrome c. Contributes to the generation of a proton gradient across the mitochondrial membrane that is then used for ATP synthesis.</text>
</comment>
<feature type="transmembrane region" description="Helical" evidence="19">
    <location>
        <begin position="123"/>
        <end position="146"/>
    </location>
</feature>
<dbReference type="Pfam" id="PF00033">
    <property type="entry name" value="Cytochrome_B"/>
    <property type="match status" value="1"/>
</dbReference>
<dbReference type="GO" id="GO:0045275">
    <property type="term" value="C:respiratory chain complex III"/>
    <property type="evidence" value="ECO:0007669"/>
    <property type="project" value="InterPro"/>
</dbReference>
<organism evidence="22">
    <name type="scientific">Porcellionides pruinosus</name>
    <name type="common">Woodlouse</name>
    <dbReference type="NCBI Taxonomy" id="96870"/>
    <lineage>
        <taxon>Eukaryota</taxon>
        <taxon>Metazoa</taxon>
        <taxon>Ecdysozoa</taxon>
        <taxon>Arthropoda</taxon>
        <taxon>Crustacea</taxon>
        <taxon>Multicrustacea</taxon>
        <taxon>Malacostraca</taxon>
        <taxon>Eumalacostraca</taxon>
        <taxon>Peracarida</taxon>
        <taxon>Isopoda</taxon>
        <taxon>Oniscidea</taxon>
        <taxon>Crinocheta</taxon>
        <taxon>Porcellionidae</taxon>
        <taxon>Porcellionides</taxon>
    </lineage>
</organism>
<feature type="transmembrane region" description="Helical" evidence="19">
    <location>
        <begin position="359"/>
        <end position="381"/>
    </location>
</feature>
<keyword evidence="10" id="KW-0999">Mitochondrion inner membrane</keyword>
<evidence type="ECO:0000256" key="3">
    <source>
        <dbReference type="ARBA" id="ARBA00011649"/>
    </source>
</evidence>
<evidence type="ECO:0000256" key="2">
    <source>
        <dbReference type="ARBA" id="ARBA00004448"/>
    </source>
</evidence>
<feature type="binding site" evidence="17">
    <location>
        <position position="214"/>
    </location>
    <ligand>
        <name>a ubiquinone</name>
        <dbReference type="ChEBI" id="CHEBI:16389"/>
    </ligand>
</feature>
<keyword evidence="8 19" id="KW-0812">Transmembrane</keyword>
<feature type="transmembrane region" description="Helical" evidence="19">
    <location>
        <begin position="191"/>
        <end position="212"/>
    </location>
</feature>
<feature type="transmembrane region" description="Helical" evidence="19">
    <location>
        <begin position="90"/>
        <end position="111"/>
    </location>
</feature>
<dbReference type="InterPro" id="IPR016174">
    <property type="entry name" value="Di-haem_cyt_TM"/>
</dbReference>
<keyword evidence="7 19" id="KW-0679">Respiratory chain</keyword>
<keyword evidence="11 19" id="KW-0249">Electron transport</keyword>
<dbReference type="PROSITE" id="PS51003">
    <property type="entry name" value="CYTB_CTER"/>
    <property type="match status" value="1"/>
</dbReference>
<dbReference type="SUPFAM" id="SSF81648">
    <property type="entry name" value="a domain/subunit of cytochrome bc1 complex (Ubiquinol-cytochrome c reductase)"/>
    <property type="match status" value="1"/>
</dbReference>
<dbReference type="SUPFAM" id="SSF81342">
    <property type="entry name" value="Transmembrane di-heme cytochromes"/>
    <property type="match status" value="1"/>
</dbReference>
<keyword evidence="16 19" id="KW-0472">Membrane</keyword>